<comment type="caution">
    <text evidence="4">The sequence shown here is derived from an EMBL/GenBank/DDBJ whole genome shotgun (WGS) entry which is preliminary data.</text>
</comment>
<accession>A0A7W7QCX0</accession>
<dbReference type="EMBL" id="JACHJQ010000009">
    <property type="protein sequence ID" value="MBB4911245.1"/>
    <property type="molecule type" value="Genomic_DNA"/>
</dbReference>
<feature type="chain" id="PRO_5031562088" evidence="2">
    <location>
        <begin position="25"/>
        <end position="218"/>
    </location>
</feature>
<feature type="signal peptide" evidence="2">
    <location>
        <begin position="1"/>
        <end position="24"/>
    </location>
</feature>
<evidence type="ECO:0000313" key="4">
    <source>
        <dbReference type="EMBL" id="MBB4911245.1"/>
    </source>
</evidence>
<feature type="transmembrane region" description="Helical" evidence="1">
    <location>
        <begin position="66"/>
        <end position="90"/>
    </location>
</feature>
<evidence type="ECO:0000256" key="2">
    <source>
        <dbReference type="SAM" id="SignalP"/>
    </source>
</evidence>
<name>A0A7W7QCX0_9PSEU</name>
<reference evidence="4 5" key="1">
    <citation type="submission" date="2020-08" db="EMBL/GenBank/DDBJ databases">
        <title>Genomic Encyclopedia of Type Strains, Phase III (KMG-III): the genomes of soil and plant-associated and newly described type strains.</title>
        <authorList>
            <person name="Whitman W."/>
        </authorList>
    </citation>
    <scope>NUCLEOTIDE SEQUENCE [LARGE SCALE GENOMIC DNA]</scope>
    <source>
        <strain evidence="4 5">CECT 8960</strain>
    </source>
</reference>
<keyword evidence="5" id="KW-1185">Reference proteome</keyword>
<evidence type="ECO:0000259" key="3">
    <source>
        <dbReference type="Pfam" id="PF13559"/>
    </source>
</evidence>
<dbReference type="RefSeq" id="WP_184815264.1">
    <property type="nucleotide sequence ID" value="NZ_JACHJQ010000009.1"/>
</dbReference>
<dbReference type="Pfam" id="PF13559">
    <property type="entry name" value="DUF4129"/>
    <property type="match status" value="1"/>
</dbReference>
<feature type="domain" description="Protein-glutamine gamma-glutamyltransferase-like C-terminal" evidence="3">
    <location>
        <begin position="144"/>
        <end position="211"/>
    </location>
</feature>
<evidence type="ECO:0000256" key="1">
    <source>
        <dbReference type="SAM" id="Phobius"/>
    </source>
</evidence>
<gene>
    <name evidence="4" type="ORF">FHR82_007505</name>
</gene>
<keyword evidence="2" id="KW-0732">Signal</keyword>
<sequence length="218" mass="23134">MGGKRPVLLFAAAALLLVVVAARGASPVPSSINDVSIGRGLPSISSDRGSVPGNGPLSSPGDPETLAKVVVALVVILFVLAIVMSVLSWWRTRRRLGVGHVVEAVEGTVDGVPRFRLKEAVRHARDVLAREGGAPRDAVIEAWVILENAAEHKRAPHETATEFTVALLAEEKADEAALRELRTLYQRARFGTGTSGTVDDDGATRARAALDRILATIR</sequence>
<keyword evidence="1" id="KW-0472">Membrane</keyword>
<dbReference type="Proteomes" id="UP000520767">
    <property type="component" value="Unassembled WGS sequence"/>
</dbReference>
<keyword evidence="1" id="KW-1133">Transmembrane helix</keyword>
<dbReference type="AlphaFoldDB" id="A0A7W7QCX0"/>
<dbReference type="InterPro" id="IPR025403">
    <property type="entry name" value="TgpA-like_C"/>
</dbReference>
<proteinExistence type="predicted"/>
<keyword evidence="1" id="KW-0812">Transmembrane</keyword>
<organism evidence="4 5">
    <name type="scientific">Actinophytocola algeriensis</name>
    <dbReference type="NCBI Taxonomy" id="1768010"/>
    <lineage>
        <taxon>Bacteria</taxon>
        <taxon>Bacillati</taxon>
        <taxon>Actinomycetota</taxon>
        <taxon>Actinomycetes</taxon>
        <taxon>Pseudonocardiales</taxon>
        <taxon>Pseudonocardiaceae</taxon>
    </lineage>
</organism>
<evidence type="ECO:0000313" key="5">
    <source>
        <dbReference type="Proteomes" id="UP000520767"/>
    </source>
</evidence>
<protein>
    <submittedName>
        <fullName evidence="4">Preprotein translocase subunit SecG</fullName>
    </submittedName>
</protein>